<evidence type="ECO:0000313" key="4">
    <source>
        <dbReference type="EMBL" id="OMJ16602.1"/>
    </source>
</evidence>
<name>A0A1R1XPP6_9FUNG</name>
<evidence type="ECO:0000259" key="3">
    <source>
        <dbReference type="PROSITE" id="PS50158"/>
    </source>
</evidence>
<feature type="region of interest" description="Disordered" evidence="2">
    <location>
        <begin position="230"/>
        <end position="251"/>
    </location>
</feature>
<organism evidence="4 5">
    <name type="scientific">Smittium culicis</name>
    <dbReference type="NCBI Taxonomy" id="133412"/>
    <lineage>
        <taxon>Eukaryota</taxon>
        <taxon>Fungi</taxon>
        <taxon>Fungi incertae sedis</taxon>
        <taxon>Zoopagomycota</taxon>
        <taxon>Kickxellomycotina</taxon>
        <taxon>Harpellomycetes</taxon>
        <taxon>Harpellales</taxon>
        <taxon>Legeriomycetaceae</taxon>
        <taxon>Smittium</taxon>
    </lineage>
</organism>
<dbReference type="GO" id="GO:0008270">
    <property type="term" value="F:zinc ion binding"/>
    <property type="evidence" value="ECO:0007669"/>
    <property type="project" value="UniProtKB-KW"/>
</dbReference>
<reference evidence="5" key="1">
    <citation type="submission" date="2017-01" db="EMBL/GenBank/DDBJ databases">
        <authorList>
            <person name="Wang Y."/>
            <person name="White M."/>
            <person name="Kvist S."/>
            <person name="Moncalvo J.-M."/>
        </authorList>
    </citation>
    <scope>NUCLEOTIDE SEQUENCE [LARGE SCALE GENOMIC DNA]</scope>
    <source>
        <strain evidence="5">ID-206-W2</strain>
    </source>
</reference>
<proteinExistence type="predicted"/>
<feature type="domain" description="CCHC-type" evidence="3">
    <location>
        <begin position="268"/>
        <end position="283"/>
    </location>
</feature>
<dbReference type="Proteomes" id="UP000187429">
    <property type="component" value="Unassembled WGS sequence"/>
</dbReference>
<dbReference type="PROSITE" id="PS50158">
    <property type="entry name" value="ZF_CCHC"/>
    <property type="match status" value="1"/>
</dbReference>
<dbReference type="InterPro" id="IPR001878">
    <property type="entry name" value="Znf_CCHC"/>
</dbReference>
<dbReference type="GO" id="GO:0003676">
    <property type="term" value="F:nucleic acid binding"/>
    <property type="evidence" value="ECO:0007669"/>
    <property type="project" value="InterPro"/>
</dbReference>
<evidence type="ECO:0000313" key="5">
    <source>
        <dbReference type="Proteomes" id="UP000187429"/>
    </source>
</evidence>
<keyword evidence="1" id="KW-0862">Zinc</keyword>
<evidence type="ECO:0000256" key="1">
    <source>
        <dbReference type="PROSITE-ProRule" id="PRU00047"/>
    </source>
</evidence>
<sequence>MYETEYLKSTELSKEVFMLEKSNLNRELEVAEIKTKYYRHIIELNNNRTSDASSCPARDWYDAEPDDNVEFWSEFEIALSRQYGNMESTDHALERIDTLRLTTNSDFNSFIMQIRPAIKLIAFNNHMLAIAMLRKQIAPDIRKFMSKVHGETYVAHEQRLKSHMQDSQAKFSGSQANRSNTDVEMIGAAMQYQGQNRYELLERDENEYMMAAAQYSRYPANNTIRNHQNRFNNSNNRNPFQRSTKPHNQRNTTMNKGQFDEYVRNSICFSCGTKGHLRSMCKKPAKPSRFMSVISQDSETGKDRAQ</sequence>
<keyword evidence="1" id="KW-0479">Metal-binding</keyword>
<dbReference type="AlphaFoldDB" id="A0A1R1XPP6"/>
<gene>
    <name evidence="4" type="ORF">AYI69_g7774</name>
</gene>
<feature type="compositionally biased region" description="Low complexity" evidence="2">
    <location>
        <begin position="230"/>
        <end position="243"/>
    </location>
</feature>
<evidence type="ECO:0000256" key="2">
    <source>
        <dbReference type="SAM" id="MobiDB-lite"/>
    </source>
</evidence>
<dbReference type="EMBL" id="LSSM01003848">
    <property type="protein sequence ID" value="OMJ16602.1"/>
    <property type="molecule type" value="Genomic_DNA"/>
</dbReference>
<accession>A0A1R1XPP6</accession>
<comment type="caution">
    <text evidence="4">The sequence shown here is derived from an EMBL/GenBank/DDBJ whole genome shotgun (WGS) entry which is preliminary data.</text>
</comment>
<protein>
    <recommendedName>
        <fullName evidence="3">CCHC-type domain-containing protein</fullName>
    </recommendedName>
</protein>
<dbReference type="OrthoDB" id="10331023at2759"/>
<keyword evidence="1" id="KW-0863">Zinc-finger</keyword>
<keyword evidence="5" id="KW-1185">Reference proteome</keyword>